<proteinExistence type="predicted"/>
<dbReference type="Proteomes" id="UP000267464">
    <property type="component" value="Unassembled WGS sequence"/>
</dbReference>
<accession>A0A3N7JRS2</accession>
<name>A0A3N7JRS2_9BURK</name>
<evidence type="ECO:0000313" key="2">
    <source>
        <dbReference type="Proteomes" id="UP000267464"/>
    </source>
</evidence>
<dbReference type="RefSeq" id="WP_216629188.1">
    <property type="nucleotide sequence ID" value="NZ_QUSW01000004.1"/>
</dbReference>
<protein>
    <submittedName>
        <fullName evidence="1">Uncharacterized protein</fullName>
    </submittedName>
</protein>
<reference evidence="1 2" key="2">
    <citation type="submission" date="2018-12" db="EMBL/GenBank/DDBJ databases">
        <title>Rhizobacter gummiphilus sp. nov., a rubber-degrading bacterium isolated from the soil of a botanical garden in Japan.</title>
        <authorList>
            <person name="Shunsuke S.S."/>
        </authorList>
    </citation>
    <scope>NUCLEOTIDE SEQUENCE [LARGE SCALE GENOMIC DNA]</scope>
    <source>
        <strain evidence="1 2">S-16</strain>
    </source>
</reference>
<sequence length="278" mass="30873">MPQHPAPVEKLEFDLEWSFAREVDERFTLSSIDRYRRMVLSAGGEVRRCEADAGPRTSRGRVVRMCLRCDRATITALQSEMIADEMIALHLVRRVNLQGQGHGTHDPQRAASDGVGLVPSGMDALNALIEKRIAEQIRSAPAFANATAASLRMLNARDVGIRLGNLSDQTVRIREKEGKLFSILRPNRQRGREYPEYQLENGIQGRALNAVLRVFAERAGEEIHAFFTTPLQILGELTPLEVLRGVAFVNGPADQLLVQSPEQRLAVVLEAAQMCVQA</sequence>
<gene>
    <name evidence="1" type="ORF">DZC73_16350</name>
</gene>
<organism evidence="1 2">
    <name type="scientific">Piscinibacter terrae</name>
    <dbReference type="NCBI Taxonomy" id="2496871"/>
    <lineage>
        <taxon>Bacteria</taxon>
        <taxon>Pseudomonadati</taxon>
        <taxon>Pseudomonadota</taxon>
        <taxon>Betaproteobacteria</taxon>
        <taxon>Burkholderiales</taxon>
        <taxon>Sphaerotilaceae</taxon>
        <taxon>Piscinibacter</taxon>
    </lineage>
</organism>
<keyword evidence="2" id="KW-1185">Reference proteome</keyword>
<evidence type="ECO:0000313" key="1">
    <source>
        <dbReference type="EMBL" id="RQP23699.1"/>
    </source>
</evidence>
<comment type="caution">
    <text evidence="1">The sequence shown here is derived from an EMBL/GenBank/DDBJ whole genome shotgun (WGS) entry which is preliminary data.</text>
</comment>
<dbReference type="EMBL" id="QUSW01000004">
    <property type="protein sequence ID" value="RQP23699.1"/>
    <property type="molecule type" value="Genomic_DNA"/>
</dbReference>
<dbReference type="AlphaFoldDB" id="A0A3N7JRS2"/>
<reference evidence="1 2" key="1">
    <citation type="submission" date="2018-08" db="EMBL/GenBank/DDBJ databases">
        <authorList>
            <person name="Khan S.A."/>
            <person name="Jeon C.O."/>
            <person name="Chun B.H."/>
            <person name="Jeong S.E."/>
        </authorList>
    </citation>
    <scope>NUCLEOTIDE SEQUENCE [LARGE SCALE GENOMIC DNA]</scope>
    <source>
        <strain evidence="1 2">S-16</strain>
    </source>
</reference>